<dbReference type="CDD" id="cd02952">
    <property type="entry name" value="TRP14_like"/>
    <property type="match status" value="1"/>
</dbReference>
<evidence type="ECO:0000256" key="6">
    <source>
        <dbReference type="ARBA" id="ARBA00023284"/>
    </source>
</evidence>
<dbReference type="InterPro" id="IPR010357">
    <property type="entry name" value="TXNDC17_dom"/>
</dbReference>
<dbReference type="Proteomes" id="UP000792457">
    <property type="component" value="Unassembled WGS sequence"/>
</dbReference>
<gene>
    <name evidence="8" type="ORF">J437_LFUL010296</name>
</gene>
<dbReference type="EMBL" id="KZ308563">
    <property type="protein sequence ID" value="KAG8231618.1"/>
    <property type="molecule type" value="Genomic_DNA"/>
</dbReference>
<protein>
    <recommendedName>
        <fullName evidence="3">Thioredoxin domain-containing protein 17</fullName>
    </recommendedName>
</protein>
<comment type="subcellular location">
    <subcellularLocation>
        <location evidence="1">Cytoplasm</location>
    </subcellularLocation>
</comment>
<dbReference type="PANTHER" id="PTHR12452:SF0">
    <property type="entry name" value="THIOREDOXIN DOMAIN-CONTAINING PROTEIN 17"/>
    <property type="match status" value="1"/>
</dbReference>
<evidence type="ECO:0000259" key="7">
    <source>
        <dbReference type="Pfam" id="PF06110"/>
    </source>
</evidence>
<evidence type="ECO:0000256" key="1">
    <source>
        <dbReference type="ARBA" id="ARBA00004496"/>
    </source>
</evidence>
<comment type="caution">
    <text evidence="8">The sequence shown here is derived from an EMBL/GenBank/DDBJ whole genome shotgun (WGS) entry which is preliminary data.</text>
</comment>
<accession>A0A8K0P440</accession>
<keyword evidence="5" id="KW-1015">Disulfide bond</keyword>
<evidence type="ECO:0000313" key="9">
    <source>
        <dbReference type="Proteomes" id="UP000792457"/>
    </source>
</evidence>
<evidence type="ECO:0000256" key="5">
    <source>
        <dbReference type="ARBA" id="ARBA00023157"/>
    </source>
</evidence>
<sequence length="125" mass="14200">MVIKHSVEGYDAFNKTIKEVETTAEVILVLFSGSKIGDGESWCPDCVSAEPVVNNVLETLDDETTFLYVGVGDRSTWKDPNCVFRKDERLRLTSVPTLVRWGKPHRLQEEECCNPDLIRLLLEED</sequence>
<dbReference type="SUPFAM" id="SSF52833">
    <property type="entry name" value="Thioredoxin-like"/>
    <property type="match status" value="1"/>
</dbReference>
<evidence type="ECO:0000256" key="2">
    <source>
        <dbReference type="ARBA" id="ARBA00008987"/>
    </source>
</evidence>
<dbReference type="Gene3D" id="3.40.30.10">
    <property type="entry name" value="Glutaredoxin"/>
    <property type="match status" value="1"/>
</dbReference>
<reference evidence="8" key="1">
    <citation type="submission" date="2013-04" db="EMBL/GenBank/DDBJ databases">
        <authorList>
            <person name="Qu J."/>
            <person name="Murali S.C."/>
            <person name="Bandaranaike D."/>
            <person name="Bellair M."/>
            <person name="Blankenburg K."/>
            <person name="Chao H."/>
            <person name="Dinh H."/>
            <person name="Doddapaneni H."/>
            <person name="Downs B."/>
            <person name="Dugan-Rocha S."/>
            <person name="Elkadiri S."/>
            <person name="Gnanaolivu R.D."/>
            <person name="Hernandez B."/>
            <person name="Javaid M."/>
            <person name="Jayaseelan J.C."/>
            <person name="Lee S."/>
            <person name="Li M."/>
            <person name="Ming W."/>
            <person name="Munidasa M."/>
            <person name="Muniz J."/>
            <person name="Nguyen L."/>
            <person name="Ongeri F."/>
            <person name="Osuji N."/>
            <person name="Pu L.-L."/>
            <person name="Puazo M."/>
            <person name="Qu C."/>
            <person name="Quiroz J."/>
            <person name="Raj R."/>
            <person name="Weissenberger G."/>
            <person name="Xin Y."/>
            <person name="Zou X."/>
            <person name="Han Y."/>
            <person name="Richards S."/>
            <person name="Worley K."/>
            <person name="Muzny D."/>
            <person name="Gibbs R."/>
        </authorList>
    </citation>
    <scope>NUCLEOTIDE SEQUENCE</scope>
    <source>
        <strain evidence="8">Sampled in the wild</strain>
    </source>
</reference>
<dbReference type="OrthoDB" id="78947at2759"/>
<dbReference type="InterPro" id="IPR036249">
    <property type="entry name" value="Thioredoxin-like_sf"/>
</dbReference>
<dbReference type="Pfam" id="PF06110">
    <property type="entry name" value="TXD17-like_Trx"/>
    <property type="match status" value="1"/>
</dbReference>
<dbReference type="GO" id="GO:0005829">
    <property type="term" value="C:cytosol"/>
    <property type="evidence" value="ECO:0007669"/>
    <property type="project" value="TreeGrafter"/>
</dbReference>
<reference evidence="8" key="2">
    <citation type="submission" date="2017-10" db="EMBL/GenBank/DDBJ databases">
        <title>Ladona fulva Genome sequencing and assembly.</title>
        <authorList>
            <person name="Murali S."/>
            <person name="Richards S."/>
            <person name="Bandaranaike D."/>
            <person name="Bellair M."/>
            <person name="Blankenburg K."/>
            <person name="Chao H."/>
            <person name="Dinh H."/>
            <person name="Doddapaneni H."/>
            <person name="Dugan-Rocha S."/>
            <person name="Elkadiri S."/>
            <person name="Gnanaolivu R."/>
            <person name="Hernandez B."/>
            <person name="Skinner E."/>
            <person name="Javaid M."/>
            <person name="Lee S."/>
            <person name="Li M."/>
            <person name="Ming W."/>
            <person name="Munidasa M."/>
            <person name="Muniz J."/>
            <person name="Nguyen L."/>
            <person name="Hughes D."/>
            <person name="Osuji N."/>
            <person name="Pu L.-L."/>
            <person name="Puazo M."/>
            <person name="Qu C."/>
            <person name="Quiroz J."/>
            <person name="Raj R."/>
            <person name="Weissenberger G."/>
            <person name="Xin Y."/>
            <person name="Zou X."/>
            <person name="Han Y."/>
            <person name="Worley K."/>
            <person name="Muzny D."/>
            <person name="Gibbs R."/>
        </authorList>
    </citation>
    <scope>NUCLEOTIDE SEQUENCE</scope>
    <source>
        <strain evidence="8">Sampled in the wild</strain>
    </source>
</reference>
<dbReference type="GO" id="GO:0047134">
    <property type="term" value="F:protein-disulfide reductase [NAD(P)H] activity"/>
    <property type="evidence" value="ECO:0007669"/>
    <property type="project" value="InterPro"/>
</dbReference>
<feature type="domain" description="Thioredoxin" evidence="7">
    <location>
        <begin position="7"/>
        <end position="124"/>
    </location>
</feature>
<proteinExistence type="inferred from homology"/>
<comment type="similarity">
    <text evidence="2">Belongs to the thioredoxin family.</text>
</comment>
<keyword evidence="9" id="KW-1185">Reference proteome</keyword>
<evidence type="ECO:0000256" key="3">
    <source>
        <dbReference type="ARBA" id="ARBA00016949"/>
    </source>
</evidence>
<name>A0A8K0P440_LADFU</name>
<keyword evidence="6" id="KW-0676">Redox-active center</keyword>
<organism evidence="8 9">
    <name type="scientific">Ladona fulva</name>
    <name type="common">Scarce chaser dragonfly</name>
    <name type="synonym">Libellula fulva</name>
    <dbReference type="NCBI Taxonomy" id="123851"/>
    <lineage>
        <taxon>Eukaryota</taxon>
        <taxon>Metazoa</taxon>
        <taxon>Ecdysozoa</taxon>
        <taxon>Arthropoda</taxon>
        <taxon>Hexapoda</taxon>
        <taxon>Insecta</taxon>
        <taxon>Pterygota</taxon>
        <taxon>Palaeoptera</taxon>
        <taxon>Odonata</taxon>
        <taxon>Epiprocta</taxon>
        <taxon>Anisoptera</taxon>
        <taxon>Libelluloidea</taxon>
        <taxon>Libellulidae</taxon>
        <taxon>Ladona</taxon>
    </lineage>
</organism>
<dbReference type="AlphaFoldDB" id="A0A8K0P440"/>
<keyword evidence="4" id="KW-0963">Cytoplasm</keyword>
<evidence type="ECO:0000313" key="8">
    <source>
        <dbReference type="EMBL" id="KAG8231618.1"/>
    </source>
</evidence>
<dbReference type="FunFam" id="3.40.30.10:FF:000124">
    <property type="entry name" value="Thioredoxin domain-containing 17"/>
    <property type="match status" value="1"/>
</dbReference>
<evidence type="ECO:0000256" key="4">
    <source>
        <dbReference type="ARBA" id="ARBA00022490"/>
    </source>
</evidence>
<dbReference type="InterPro" id="IPR045108">
    <property type="entry name" value="TXNDC17-like"/>
</dbReference>
<dbReference type="PANTHER" id="PTHR12452">
    <property type="entry name" value="42-9-9 PROTEIN-RELATED"/>
    <property type="match status" value="1"/>
</dbReference>